<evidence type="ECO:0000256" key="2">
    <source>
        <dbReference type="ARBA" id="ARBA00010792"/>
    </source>
</evidence>
<sequence>METTGLIAFLTEHQTAVPFIAAALAAVETIAFLSIFVPSTALLMAVGAASSTGAFSLGPIWVGATIGALIGSSFSYWLGWAFGARMLAAWPLRDHVDAVARTKALFARWGGLAIVAGHFIGPLRPVVFLFAGLSRMRFWAFMAFNVAGAASWAYLIPKSGAVGGDILGWLWRALGF</sequence>
<comment type="subcellular location">
    <subcellularLocation>
        <location evidence="1 7">Cell membrane</location>
        <topology evidence="1 7">Multi-pass membrane protein</topology>
    </subcellularLocation>
</comment>
<evidence type="ECO:0000256" key="7">
    <source>
        <dbReference type="RuleBase" id="RU367016"/>
    </source>
</evidence>
<dbReference type="PANTHER" id="PTHR30353">
    <property type="entry name" value="INNER MEMBRANE PROTEIN DEDA-RELATED"/>
    <property type="match status" value="1"/>
</dbReference>
<keyword evidence="3 7" id="KW-1003">Cell membrane</keyword>
<dbReference type="Proteomes" id="UP000183002">
    <property type="component" value="Unassembled WGS sequence"/>
</dbReference>
<dbReference type="InterPro" id="IPR032816">
    <property type="entry name" value="VTT_dom"/>
</dbReference>
<reference evidence="9 10" key="1">
    <citation type="submission" date="2016-10" db="EMBL/GenBank/DDBJ databases">
        <authorList>
            <person name="de Groot N.N."/>
        </authorList>
    </citation>
    <scope>NUCLEOTIDE SEQUENCE [LARGE SCALE GENOMIC DNA]</scope>
    <source>
        <strain evidence="9 10">CGMCC 1.10836</strain>
    </source>
</reference>
<protein>
    <submittedName>
        <fullName evidence="9">Membrane protein DedA, SNARE-associated domain</fullName>
    </submittedName>
</protein>
<evidence type="ECO:0000259" key="8">
    <source>
        <dbReference type="Pfam" id="PF09335"/>
    </source>
</evidence>
<feature type="transmembrane region" description="Helical" evidence="7">
    <location>
        <begin position="60"/>
        <end position="82"/>
    </location>
</feature>
<proteinExistence type="inferred from homology"/>
<evidence type="ECO:0000256" key="6">
    <source>
        <dbReference type="ARBA" id="ARBA00023136"/>
    </source>
</evidence>
<feature type="transmembrane region" description="Helical" evidence="7">
    <location>
        <begin position="138"/>
        <end position="156"/>
    </location>
</feature>
<evidence type="ECO:0000256" key="4">
    <source>
        <dbReference type="ARBA" id="ARBA00022692"/>
    </source>
</evidence>
<evidence type="ECO:0000256" key="5">
    <source>
        <dbReference type="ARBA" id="ARBA00022989"/>
    </source>
</evidence>
<gene>
    <name evidence="9" type="ORF">SAMN05216227_100653</name>
</gene>
<keyword evidence="4 7" id="KW-0812">Transmembrane</keyword>
<comment type="similarity">
    <text evidence="2 7">Belongs to the DedA family.</text>
</comment>
<keyword evidence="5 7" id="KW-1133">Transmembrane helix</keyword>
<dbReference type="RefSeq" id="WP_050518443.1">
    <property type="nucleotide sequence ID" value="NZ_FOCO01000006.1"/>
</dbReference>
<dbReference type="STRING" id="1077947.SAMN05216227_100653"/>
<feature type="transmembrane region" description="Helical" evidence="7">
    <location>
        <begin position="109"/>
        <end position="131"/>
    </location>
</feature>
<keyword evidence="6 7" id="KW-0472">Membrane</keyword>
<evidence type="ECO:0000313" key="10">
    <source>
        <dbReference type="Proteomes" id="UP000183002"/>
    </source>
</evidence>
<organism evidence="9 10">
    <name type="scientific">Pseudorhodobacter antarcticus</name>
    <dbReference type="NCBI Taxonomy" id="1077947"/>
    <lineage>
        <taxon>Bacteria</taxon>
        <taxon>Pseudomonadati</taxon>
        <taxon>Pseudomonadota</taxon>
        <taxon>Alphaproteobacteria</taxon>
        <taxon>Rhodobacterales</taxon>
        <taxon>Paracoccaceae</taxon>
        <taxon>Pseudorhodobacter</taxon>
    </lineage>
</organism>
<dbReference type="GO" id="GO:0005886">
    <property type="term" value="C:plasma membrane"/>
    <property type="evidence" value="ECO:0007669"/>
    <property type="project" value="UniProtKB-SubCell"/>
</dbReference>
<dbReference type="OrthoDB" id="9801622at2"/>
<dbReference type="InterPro" id="IPR032818">
    <property type="entry name" value="DedA-like"/>
</dbReference>
<dbReference type="Pfam" id="PF09335">
    <property type="entry name" value="VTT_dom"/>
    <property type="match status" value="1"/>
</dbReference>
<feature type="domain" description="VTT" evidence="8">
    <location>
        <begin position="37"/>
        <end position="156"/>
    </location>
</feature>
<dbReference type="PANTHER" id="PTHR30353:SF15">
    <property type="entry name" value="INNER MEMBRANE PROTEIN YABI"/>
    <property type="match status" value="1"/>
</dbReference>
<evidence type="ECO:0000256" key="3">
    <source>
        <dbReference type="ARBA" id="ARBA00022475"/>
    </source>
</evidence>
<dbReference type="EMBL" id="FOCO01000006">
    <property type="protein sequence ID" value="SEN01615.1"/>
    <property type="molecule type" value="Genomic_DNA"/>
</dbReference>
<name>A0A1H8D352_9RHOB</name>
<keyword evidence="10" id="KW-1185">Reference proteome</keyword>
<dbReference type="AlphaFoldDB" id="A0A1H8D352"/>
<evidence type="ECO:0000256" key="1">
    <source>
        <dbReference type="ARBA" id="ARBA00004651"/>
    </source>
</evidence>
<feature type="transmembrane region" description="Helical" evidence="7">
    <location>
        <begin position="20"/>
        <end position="48"/>
    </location>
</feature>
<accession>A0A1H8D352</accession>
<evidence type="ECO:0000313" key="9">
    <source>
        <dbReference type="EMBL" id="SEN01615.1"/>
    </source>
</evidence>